<evidence type="ECO:0000313" key="3">
    <source>
        <dbReference type="Proteomes" id="UP000837857"/>
    </source>
</evidence>
<sequence>MTAAKAISTTRLPPHYRAMLMTMMFDQRYTCTTSILYQARASLRPCTSTGVISLGAPLEPLARLGASPRVRIPASARLIPLRDPALAPVSRPLRRLTRIRPPKRADWKNCRAAPPRRTVHARRQANARHNGALVPRNGSH</sequence>
<feature type="region of interest" description="Disordered" evidence="1">
    <location>
        <begin position="121"/>
        <end position="140"/>
    </location>
</feature>
<name>A0ABN8IPJ5_9NEOP</name>
<protein>
    <submittedName>
        <fullName evidence="2">Uncharacterized protein</fullName>
    </submittedName>
</protein>
<dbReference type="Proteomes" id="UP000837857">
    <property type="component" value="Chromosome 3"/>
</dbReference>
<keyword evidence="3" id="KW-1185">Reference proteome</keyword>
<gene>
    <name evidence="2" type="ORF">IPOD504_LOCUS12247</name>
</gene>
<accession>A0ABN8IPJ5</accession>
<evidence type="ECO:0000313" key="2">
    <source>
        <dbReference type="EMBL" id="CAH2062867.1"/>
    </source>
</evidence>
<evidence type="ECO:0000256" key="1">
    <source>
        <dbReference type="SAM" id="MobiDB-lite"/>
    </source>
</evidence>
<dbReference type="EMBL" id="OW152815">
    <property type="protein sequence ID" value="CAH2062867.1"/>
    <property type="molecule type" value="Genomic_DNA"/>
</dbReference>
<proteinExistence type="predicted"/>
<reference evidence="2" key="1">
    <citation type="submission" date="2022-03" db="EMBL/GenBank/DDBJ databases">
        <authorList>
            <person name="Martin H S."/>
        </authorList>
    </citation>
    <scope>NUCLEOTIDE SEQUENCE</scope>
</reference>
<feature type="non-terminal residue" evidence="2">
    <location>
        <position position="1"/>
    </location>
</feature>
<organism evidence="2 3">
    <name type="scientific">Iphiclides podalirius</name>
    <name type="common">scarce swallowtail</name>
    <dbReference type="NCBI Taxonomy" id="110791"/>
    <lineage>
        <taxon>Eukaryota</taxon>
        <taxon>Metazoa</taxon>
        <taxon>Ecdysozoa</taxon>
        <taxon>Arthropoda</taxon>
        <taxon>Hexapoda</taxon>
        <taxon>Insecta</taxon>
        <taxon>Pterygota</taxon>
        <taxon>Neoptera</taxon>
        <taxon>Endopterygota</taxon>
        <taxon>Lepidoptera</taxon>
        <taxon>Glossata</taxon>
        <taxon>Ditrysia</taxon>
        <taxon>Papilionoidea</taxon>
        <taxon>Papilionidae</taxon>
        <taxon>Papilioninae</taxon>
        <taxon>Iphiclides</taxon>
    </lineage>
</organism>